<evidence type="ECO:0000256" key="9">
    <source>
        <dbReference type="ARBA" id="ARBA00048348"/>
    </source>
</evidence>
<dbReference type="PROSITE" id="PS51257">
    <property type="entry name" value="PROKAR_LIPOPROTEIN"/>
    <property type="match status" value="1"/>
</dbReference>
<evidence type="ECO:0000256" key="4">
    <source>
        <dbReference type="ARBA" id="ARBA00012925"/>
    </source>
</evidence>
<accession>A0ABY9XVL2</accession>
<evidence type="ECO:0000256" key="8">
    <source>
        <dbReference type="ARBA" id="ARBA00023239"/>
    </source>
</evidence>
<dbReference type="Pfam" id="PF00194">
    <property type="entry name" value="Carb_anhydrase"/>
    <property type="match status" value="1"/>
</dbReference>
<comment type="function">
    <text evidence="2 10">Reversible hydration of carbon dioxide.</text>
</comment>
<dbReference type="CDD" id="cd03124">
    <property type="entry name" value="alpha_CA_prokaryotic_like"/>
    <property type="match status" value="1"/>
</dbReference>
<evidence type="ECO:0000256" key="3">
    <source>
        <dbReference type="ARBA" id="ARBA00010718"/>
    </source>
</evidence>
<evidence type="ECO:0000256" key="5">
    <source>
        <dbReference type="ARBA" id="ARBA00014628"/>
    </source>
</evidence>
<dbReference type="InterPro" id="IPR041891">
    <property type="entry name" value="Alpha_CA_prokaryot-like"/>
</dbReference>
<feature type="domain" description="Alpha-carbonic anhydrase" evidence="11">
    <location>
        <begin position="37"/>
        <end position="263"/>
    </location>
</feature>
<gene>
    <name evidence="12" type="ORF">RHP51_03570</name>
</gene>
<dbReference type="EMBL" id="CP134537">
    <property type="protein sequence ID" value="WNH09803.1"/>
    <property type="molecule type" value="Genomic_DNA"/>
</dbReference>
<name>A0ABY9XVL2_9FLAO</name>
<sequence>MNSKITLLIFGFLITAISCKKETKETHSNNTHHENAKHWSYSGETSPEHWLEIEKNSDCDGNHQSPINIIHKDANSLDSKGDLKILYTPTTRISEVENNGHSIQFDFEEGDSINYKNETYHLKQIHFHEPSEHKINGVIYPIEMHLVHVSKTGKITVLGILGEEGEESQLFEFFESFLPLKNGVTKDINHDIDLSSLFSTEKHYYSYNGSLTTPPCTEGVNWVVFKEPIILSITEVLKLKNNMPINNYRNEQPLNDREVKLNY</sequence>
<evidence type="ECO:0000256" key="10">
    <source>
        <dbReference type="RuleBase" id="RU367011"/>
    </source>
</evidence>
<keyword evidence="6 10" id="KW-0479">Metal-binding</keyword>
<organism evidence="12 13">
    <name type="scientific">Thalassobellus suaedae</name>
    <dbReference type="NCBI Taxonomy" id="3074124"/>
    <lineage>
        <taxon>Bacteria</taxon>
        <taxon>Pseudomonadati</taxon>
        <taxon>Bacteroidota</taxon>
        <taxon>Flavobacteriia</taxon>
        <taxon>Flavobacteriales</taxon>
        <taxon>Flavobacteriaceae</taxon>
        <taxon>Thalassobellus</taxon>
    </lineage>
</organism>
<comment type="catalytic activity">
    <reaction evidence="9 10">
        <text>hydrogencarbonate + H(+) = CO2 + H2O</text>
        <dbReference type="Rhea" id="RHEA:10748"/>
        <dbReference type="ChEBI" id="CHEBI:15377"/>
        <dbReference type="ChEBI" id="CHEBI:15378"/>
        <dbReference type="ChEBI" id="CHEBI:16526"/>
        <dbReference type="ChEBI" id="CHEBI:17544"/>
        <dbReference type="EC" id="4.2.1.1"/>
    </reaction>
</comment>
<reference evidence="12 13" key="1">
    <citation type="submission" date="2023-09" db="EMBL/GenBank/DDBJ databases">
        <title>Thalassobella suaedae gen. nov., sp. nov., a marine bacterium of the family Flavobacteriaceae isolated from a halophyte Suaeda japonica.</title>
        <authorList>
            <person name="Lee S.Y."/>
            <person name="Hwang C.Y."/>
        </authorList>
    </citation>
    <scope>NUCLEOTIDE SEQUENCE [LARGE SCALE GENOMIC DNA]</scope>
    <source>
        <strain evidence="12 13">HL-DH14</strain>
    </source>
</reference>
<dbReference type="EC" id="4.2.1.1" evidence="4 10"/>
<dbReference type="InterPro" id="IPR036398">
    <property type="entry name" value="CA_dom_sf"/>
</dbReference>
<keyword evidence="8 10" id="KW-0456">Lyase</keyword>
<comment type="cofactor">
    <cofactor evidence="1 10">
        <name>Zn(2+)</name>
        <dbReference type="ChEBI" id="CHEBI:29105"/>
    </cofactor>
</comment>
<dbReference type="PANTHER" id="PTHR18952:SF265">
    <property type="entry name" value="CARBONIC ANHYDRASE"/>
    <property type="match status" value="1"/>
</dbReference>
<dbReference type="Gene3D" id="3.10.200.10">
    <property type="entry name" value="Alpha carbonic anhydrase"/>
    <property type="match status" value="1"/>
</dbReference>
<dbReference type="PANTHER" id="PTHR18952">
    <property type="entry name" value="CARBONIC ANHYDRASE"/>
    <property type="match status" value="1"/>
</dbReference>
<evidence type="ECO:0000313" key="13">
    <source>
        <dbReference type="Proteomes" id="UP001302806"/>
    </source>
</evidence>
<dbReference type="PROSITE" id="PS00162">
    <property type="entry name" value="ALPHA_CA_1"/>
    <property type="match status" value="1"/>
</dbReference>
<comment type="similarity">
    <text evidence="3 10">Belongs to the alpha-carbonic anhydrase family.</text>
</comment>
<dbReference type="RefSeq" id="WP_415866182.1">
    <property type="nucleotide sequence ID" value="NZ_CP134537.1"/>
</dbReference>
<evidence type="ECO:0000256" key="6">
    <source>
        <dbReference type="ARBA" id="ARBA00022723"/>
    </source>
</evidence>
<dbReference type="SMART" id="SM01057">
    <property type="entry name" value="Carb_anhydrase"/>
    <property type="match status" value="1"/>
</dbReference>
<dbReference type="InterPro" id="IPR018338">
    <property type="entry name" value="Carbonic_anhydrase_a-class_CS"/>
</dbReference>
<protein>
    <recommendedName>
        <fullName evidence="5 10">Carbonic anhydrase</fullName>
        <ecNumber evidence="4 10">4.2.1.1</ecNumber>
    </recommendedName>
</protein>
<proteinExistence type="inferred from homology"/>
<dbReference type="Proteomes" id="UP001302806">
    <property type="component" value="Chromosome"/>
</dbReference>
<dbReference type="InterPro" id="IPR023561">
    <property type="entry name" value="Carbonic_anhydrase_a-class"/>
</dbReference>
<evidence type="ECO:0000256" key="1">
    <source>
        <dbReference type="ARBA" id="ARBA00001947"/>
    </source>
</evidence>
<dbReference type="InterPro" id="IPR001148">
    <property type="entry name" value="CA_dom"/>
</dbReference>
<dbReference type="PROSITE" id="PS51144">
    <property type="entry name" value="ALPHA_CA_2"/>
    <property type="match status" value="1"/>
</dbReference>
<evidence type="ECO:0000313" key="12">
    <source>
        <dbReference type="EMBL" id="WNH09803.1"/>
    </source>
</evidence>
<dbReference type="SUPFAM" id="SSF51069">
    <property type="entry name" value="Carbonic anhydrase"/>
    <property type="match status" value="1"/>
</dbReference>
<evidence type="ECO:0000259" key="11">
    <source>
        <dbReference type="PROSITE" id="PS51144"/>
    </source>
</evidence>
<keyword evidence="7 10" id="KW-0862">Zinc</keyword>
<evidence type="ECO:0000256" key="7">
    <source>
        <dbReference type="ARBA" id="ARBA00022833"/>
    </source>
</evidence>
<evidence type="ECO:0000256" key="2">
    <source>
        <dbReference type="ARBA" id="ARBA00002904"/>
    </source>
</evidence>